<evidence type="ECO:0000313" key="2">
    <source>
        <dbReference type="EMBL" id="CAG8761759.1"/>
    </source>
</evidence>
<dbReference type="AlphaFoldDB" id="A0A9N9J399"/>
<proteinExistence type="predicted"/>
<evidence type="ECO:0000256" key="1">
    <source>
        <dbReference type="SAM" id="Phobius"/>
    </source>
</evidence>
<comment type="caution">
    <text evidence="2">The sequence shown here is derived from an EMBL/GenBank/DDBJ whole genome shotgun (WGS) entry which is preliminary data.</text>
</comment>
<sequence length="305" mass="35647">KYFSLYRIVLTPINAELEIQNDLPLNIGSGVKAALSVLSTLCIFAIVLYTLLLIFLIIPHVPDNELEKLRDKTFFFPVYNSTSKNFECNSSLDYSRIQFESNHNTMIDQISGFGTIAVLLFNVAVYGVTSRLNLRNTCIVDDLLILSSVLSEEHVSRLLGQQRLYLNVDLVLDKDGFVKKFQRLYLKFYLRYYLMKHCFTKSKKLYRYMKKNSEPNEWNEIFGKIYQELSKDFMKDVDLKVFRYIEHIKNDKNGAKKIDKDIIDIPSLRGGFIAKQLIKYSFIYMNILETGIFQYFTYSHQALIT</sequence>
<keyword evidence="1" id="KW-0812">Transmembrane</keyword>
<name>A0A9N9J399_9GLOM</name>
<gene>
    <name evidence="2" type="ORF">DERYTH_LOCUS17880</name>
</gene>
<keyword evidence="1" id="KW-1133">Transmembrane helix</keyword>
<reference evidence="2" key="1">
    <citation type="submission" date="2021-06" db="EMBL/GenBank/DDBJ databases">
        <authorList>
            <person name="Kallberg Y."/>
            <person name="Tangrot J."/>
            <person name="Rosling A."/>
        </authorList>
    </citation>
    <scope>NUCLEOTIDE SEQUENCE</scope>
    <source>
        <strain evidence="2">MA453B</strain>
    </source>
</reference>
<feature type="transmembrane region" description="Helical" evidence="1">
    <location>
        <begin position="33"/>
        <end position="58"/>
    </location>
</feature>
<feature type="transmembrane region" description="Helical" evidence="1">
    <location>
        <begin position="110"/>
        <end position="129"/>
    </location>
</feature>
<keyword evidence="3" id="KW-1185">Reference proteome</keyword>
<dbReference type="Proteomes" id="UP000789405">
    <property type="component" value="Unassembled WGS sequence"/>
</dbReference>
<keyword evidence="1" id="KW-0472">Membrane</keyword>
<accession>A0A9N9J399</accession>
<feature type="non-terminal residue" evidence="2">
    <location>
        <position position="305"/>
    </location>
</feature>
<protein>
    <submittedName>
        <fullName evidence="2">25214_t:CDS:1</fullName>
    </submittedName>
</protein>
<evidence type="ECO:0000313" key="3">
    <source>
        <dbReference type="Proteomes" id="UP000789405"/>
    </source>
</evidence>
<dbReference type="EMBL" id="CAJVPY010017391">
    <property type="protein sequence ID" value="CAG8761759.1"/>
    <property type="molecule type" value="Genomic_DNA"/>
</dbReference>
<organism evidence="2 3">
    <name type="scientific">Dentiscutata erythropus</name>
    <dbReference type="NCBI Taxonomy" id="1348616"/>
    <lineage>
        <taxon>Eukaryota</taxon>
        <taxon>Fungi</taxon>
        <taxon>Fungi incertae sedis</taxon>
        <taxon>Mucoromycota</taxon>
        <taxon>Glomeromycotina</taxon>
        <taxon>Glomeromycetes</taxon>
        <taxon>Diversisporales</taxon>
        <taxon>Gigasporaceae</taxon>
        <taxon>Dentiscutata</taxon>
    </lineage>
</organism>